<evidence type="ECO:0000313" key="2">
    <source>
        <dbReference type="EMBL" id="JAD28050.1"/>
    </source>
</evidence>
<dbReference type="EMBL" id="GBRH01269845">
    <property type="protein sequence ID" value="JAD28050.1"/>
    <property type="molecule type" value="Transcribed_RNA"/>
</dbReference>
<organism evidence="2">
    <name type="scientific">Arundo donax</name>
    <name type="common">Giant reed</name>
    <name type="synonym">Donax arundinaceus</name>
    <dbReference type="NCBI Taxonomy" id="35708"/>
    <lineage>
        <taxon>Eukaryota</taxon>
        <taxon>Viridiplantae</taxon>
        <taxon>Streptophyta</taxon>
        <taxon>Embryophyta</taxon>
        <taxon>Tracheophyta</taxon>
        <taxon>Spermatophyta</taxon>
        <taxon>Magnoliopsida</taxon>
        <taxon>Liliopsida</taxon>
        <taxon>Poales</taxon>
        <taxon>Poaceae</taxon>
        <taxon>PACMAD clade</taxon>
        <taxon>Arundinoideae</taxon>
        <taxon>Arundineae</taxon>
        <taxon>Arundo</taxon>
    </lineage>
</organism>
<evidence type="ECO:0000256" key="1">
    <source>
        <dbReference type="SAM" id="MobiDB-lite"/>
    </source>
</evidence>
<dbReference type="AlphaFoldDB" id="A0A0A8YTZ5"/>
<proteinExistence type="predicted"/>
<feature type="compositionally biased region" description="Basic and acidic residues" evidence="1">
    <location>
        <begin position="86"/>
        <end position="100"/>
    </location>
</feature>
<reference evidence="2" key="2">
    <citation type="journal article" date="2015" name="Data Brief">
        <title>Shoot transcriptome of the giant reed, Arundo donax.</title>
        <authorList>
            <person name="Barrero R.A."/>
            <person name="Guerrero F.D."/>
            <person name="Moolhuijzen P."/>
            <person name="Goolsby J.A."/>
            <person name="Tidwell J."/>
            <person name="Bellgard S.E."/>
            <person name="Bellgard M.I."/>
        </authorList>
    </citation>
    <scope>NUCLEOTIDE SEQUENCE</scope>
    <source>
        <tissue evidence="2">Shoot tissue taken approximately 20 cm above the soil surface</tissue>
    </source>
</reference>
<reference evidence="2" key="1">
    <citation type="submission" date="2014-09" db="EMBL/GenBank/DDBJ databases">
        <authorList>
            <person name="Magalhaes I.L.F."/>
            <person name="Oliveira U."/>
            <person name="Santos F.R."/>
            <person name="Vidigal T.H.D.A."/>
            <person name="Brescovit A.D."/>
            <person name="Santos A.J."/>
        </authorList>
    </citation>
    <scope>NUCLEOTIDE SEQUENCE</scope>
    <source>
        <tissue evidence="2">Shoot tissue taken approximately 20 cm above the soil surface</tissue>
    </source>
</reference>
<accession>A0A0A8YTZ5</accession>
<sequence length="129" mass="14438">MHKMASAARNDMEESIILAAQSRDVMELVRKSLAELVLNVRQMVPAQLQTKQGEIEAFNGCSIPDQVDIHAPSNIDAKGRRKRLKGHADKGAQRDNDVGRKKMQPTPRLCRSCKQIGLHDKRNCPNKPT</sequence>
<protein>
    <submittedName>
        <fullName evidence="2">Uncharacterized protein</fullName>
    </submittedName>
</protein>
<name>A0A0A8YTZ5_ARUDO</name>
<feature type="region of interest" description="Disordered" evidence="1">
    <location>
        <begin position="65"/>
        <end position="129"/>
    </location>
</feature>